<dbReference type="PANTHER" id="PTHR11477:SF51">
    <property type="entry name" value="PROTEIN PARTNER OF SNF, ISOFORM B"/>
    <property type="match status" value="1"/>
</dbReference>
<dbReference type="SMART" id="SM00510">
    <property type="entry name" value="TFS2M"/>
    <property type="match status" value="1"/>
</dbReference>
<keyword evidence="4" id="KW-0539">Nucleus</keyword>
<feature type="compositionally biased region" description="Polar residues" evidence="5">
    <location>
        <begin position="136"/>
        <end position="167"/>
    </location>
</feature>
<dbReference type="AlphaFoldDB" id="A0A3Q0ISB3"/>
<dbReference type="PaxDb" id="121845-A0A3Q0ISB3"/>
<dbReference type="PROSITE" id="PS51321">
    <property type="entry name" value="TFIIS_CENTRAL"/>
    <property type="match status" value="1"/>
</dbReference>
<feature type="compositionally biased region" description="Basic and acidic residues" evidence="5">
    <location>
        <begin position="830"/>
        <end position="846"/>
    </location>
</feature>
<feature type="compositionally biased region" description="Basic and acidic residues" evidence="5">
    <location>
        <begin position="173"/>
        <end position="182"/>
    </location>
</feature>
<evidence type="ECO:0000256" key="5">
    <source>
        <dbReference type="SAM" id="MobiDB-lite"/>
    </source>
</evidence>
<feature type="compositionally biased region" description="Basic and acidic residues" evidence="5">
    <location>
        <begin position="787"/>
        <end position="810"/>
    </location>
</feature>
<dbReference type="InterPro" id="IPR003618">
    <property type="entry name" value="TFIIS_cen_dom"/>
</dbReference>
<reference evidence="8" key="1">
    <citation type="submission" date="2025-08" db="UniProtKB">
        <authorList>
            <consortium name="RefSeq"/>
        </authorList>
    </citation>
    <scope>IDENTIFICATION</scope>
</reference>
<evidence type="ECO:0000256" key="1">
    <source>
        <dbReference type="ARBA" id="ARBA00004123"/>
    </source>
</evidence>
<dbReference type="SMART" id="SM00592">
    <property type="entry name" value="BRK"/>
    <property type="match status" value="1"/>
</dbReference>
<sequence>MKVLVKDFNLTSGVGTQGKLFDSPIKQPPPTPVVTPPAPPRFILPSVPVSKPSPDTTKPSIDPTPSVHLEPVTSLPEVSHATEDINVDSSSRSFLQHKSFFYLFCNSMEERGIEWRCPPCKEKLKTGGEAGGTPVTKATPSGVSSTNSKAGVSSTKGGLSGSPNKKSATARKPRPEPAHDPLKNIHTASVMCVVCNKLDALQGSMYCSDACIQTHVTESLARIGTYKQDTHLIVFERKTGKILSGMNAPTVSSVRHWIQANPSYQVMAPSKLPSSQFYNQVKPGSQGAKPSPAPKPKQTPSQKLNQQLMKANQESIKELMKPVILTKQVKSADGTPQGQGSKTKTIKLIRPGGAPGGDKLKQELITKHLIPNPAHSAAQTTGPSTPVTSTSSVKIIQLPPSATGGTKTVQLVKLPVNSQKSSTTPTSTKVITIIPPHHNTPTPTKKPVSKEPTSSGKKEEKKETKKEPVVKKEVAKKIEPKRESTGGSAPKRHSEDHSRQQDKEKAKEKEREKEKEKEKAKEKGRESEVMALREKLRKSTNSTGVTPVKSLTSFLASVTAKSEKAAAAKKSAARRDSRANSTGVTPVKSLTSFLASVTAKSEKAAAAKKSAARRDSRGKSTDSNIAAAEKKRRSSDSSRGRKSTESVAAVDDDDDMPDEDDASWNSEDLRKRLSETLYARVKDVESLKMTEAEVVALCTEIEEELYLLFNKDTGMKYKSKYRSIEFNVKDVKNLTLFHKLADKSISPHQLVRSSSSKKRRSRSSSRDRDRHSSRSHSRHKKHSSHHKEKDKDKDRDKDHKEKERDRKSDEASSSTKDSGLFETKLSPGSGEEKPPQKDPNEVRIIMDDPLPLPPVIEETPPPTQESRDESDQSDREPTSTVNIDTPPPEDIPGQCWEGFLFMTEVTKFKASAHEVSGDCEDLMEDLPNCIECVGRISPSTAFDYLNTVIPQVSGDCEDLMEDLPNCIECVGRISPSTAFDYLNKIKKLPDKSISVIRFDTTERGAYMSLYSYLNSKNRMAVVGNASTTIKDFYIMPLASHAPIPQESRGRTD</sequence>
<feature type="compositionally biased region" description="Polar residues" evidence="5">
    <location>
        <begin position="334"/>
        <end position="343"/>
    </location>
</feature>
<dbReference type="GeneID" id="103510790"/>
<dbReference type="Proteomes" id="UP000079169">
    <property type="component" value="Unplaced"/>
</dbReference>
<proteinExistence type="predicted"/>
<dbReference type="Pfam" id="PF07533">
    <property type="entry name" value="BRK"/>
    <property type="match status" value="1"/>
</dbReference>
<dbReference type="InterPro" id="IPR006576">
    <property type="entry name" value="BRK_domain"/>
</dbReference>
<gene>
    <name evidence="8" type="primary">LOC103510790</name>
</gene>
<feature type="region of interest" description="Disordered" evidence="5">
    <location>
        <begin position="745"/>
        <end position="890"/>
    </location>
</feature>
<evidence type="ECO:0000256" key="3">
    <source>
        <dbReference type="ARBA" id="ARBA00023163"/>
    </source>
</evidence>
<feature type="compositionally biased region" description="Basic and acidic residues" evidence="5">
    <location>
        <begin position="634"/>
        <end position="644"/>
    </location>
</feature>
<organism evidence="7 8">
    <name type="scientific">Diaphorina citri</name>
    <name type="common">Asian citrus psyllid</name>
    <dbReference type="NCBI Taxonomy" id="121845"/>
    <lineage>
        <taxon>Eukaryota</taxon>
        <taxon>Metazoa</taxon>
        <taxon>Ecdysozoa</taxon>
        <taxon>Arthropoda</taxon>
        <taxon>Hexapoda</taxon>
        <taxon>Insecta</taxon>
        <taxon>Pterygota</taxon>
        <taxon>Neoptera</taxon>
        <taxon>Paraneoptera</taxon>
        <taxon>Hemiptera</taxon>
        <taxon>Sternorrhyncha</taxon>
        <taxon>Psylloidea</taxon>
        <taxon>Psyllidae</taxon>
        <taxon>Diaphorininae</taxon>
        <taxon>Diaphorina</taxon>
    </lineage>
</organism>
<dbReference type="InterPro" id="IPR012921">
    <property type="entry name" value="SPOC_C"/>
</dbReference>
<comment type="subcellular location">
    <subcellularLocation>
        <location evidence="1">Nucleus</location>
    </subcellularLocation>
</comment>
<feature type="region of interest" description="Disordered" evidence="5">
    <location>
        <begin position="329"/>
        <end position="357"/>
    </location>
</feature>
<feature type="domain" description="TFIIS central" evidence="6">
    <location>
        <begin position="669"/>
        <end position="755"/>
    </location>
</feature>
<dbReference type="RefSeq" id="XP_026679169.1">
    <property type="nucleotide sequence ID" value="XM_026823368.1"/>
</dbReference>
<feature type="compositionally biased region" description="Pro residues" evidence="5">
    <location>
        <begin position="26"/>
        <end position="42"/>
    </location>
</feature>
<dbReference type="Gene3D" id="1.10.472.30">
    <property type="entry name" value="Transcription elongation factor S-II, central domain"/>
    <property type="match status" value="1"/>
</dbReference>
<dbReference type="GO" id="GO:0006351">
    <property type="term" value="P:DNA-templated transcription"/>
    <property type="evidence" value="ECO:0007669"/>
    <property type="project" value="InterPro"/>
</dbReference>
<feature type="region of interest" description="Disordered" evidence="5">
    <location>
        <begin position="275"/>
        <end position="304"/>
    </location>
</feature>
<dbReference type="SUPFAM" id="SSF160481">
    <property type="entry name" value="BRK domain-like"/>
    <property type="match status" value="1"/>
</dbReference>
<dbReference type="InterPro" id="IPR036575">
    <property type="entry name" value="TFIIS_cen_dom_sf"/>
</dbReference>
<accession>A0A3Q0ISB3</accession>
<dbReference type="Pfam" id="PF07744">
    <property type="entry name" value="SPOC"/>
    <property type="match status" value="2"/>
</dbReference>
<feature type="compositionally biased region" description="Acidic residues" evidence="5">
    <location>
        <begin position="650"/>
        <end position="662"/>
    </location>
</feature>
<keyword evidence="7" id="KW-1185">Reference proteome</keyword>
<feature type="compositionally biased region" description="Pro residues" evidence="5">
    <location>
        <begin position="850"/>
        <end position="863"/>
    </location>
</feature>
<dbReference type="STRING" id="121845.A0A3Q0ISB3"/>
<keyword evidence="3" id="KW-0804">Transcription</keyword>
<dbReference type="Pfam" id="PF07500">
    <property type="entry name" value="TFIIS_M"/>
    <property type="match status" value="1"/>
</dbReference>
<evidence type="ECO:0000259" key="6">
    <source>
        <dbReference type="PROSITE" id="PS51321"/>
    </source>
</evidence>
<feature type="compositionally biased region" description="Basic and acidic residues" evidence="5">
    <location>
        <begin position="865"/>
        <end position="877"/>
    </location>
</feature>
<evidence type="ECO:0000256" key="2">
    <source>
        <dbReference type="ARBA" id="ARBA00023015"/>
    </source>
</evidence>
<feature type="compositionally biased region" description="Basic and acidic residues" evidence="5">
    <location>
        <begin position="456"/>
        <end position="484"/>
    </location>
</feature>
<protein>
    <submittedName>
        <fullName evidence="8">Death-inducer obliterator 1-like</fullName>
    </submittedName>
</protein>
<feature type="compositionally biased region" description="Basic and acidic residues" evidence="5">
    <location>
        <begin position="492"/>
        <end position="534"/>
    </location>
</feature>
<feature type="compositionally biased region" description="Low complexity" evidence="5">
    <location>
        <begin position="420"/>
        <end position="455"/>
    </location>
</feature>
<dbReference type="PANTHER" id="PTHR11477">
    <property type="entry name" value="TRANSCRIPTION FACTOR S-II ZINC FINGER DOMAIN-CONTAINING PROTEIN"/>
    <property type="match status" value="1"/>
</dbReference>
<keyword evidence="2" id="KW-0805">Transcription regulation</keyword>
<feature type="compositionally biased region" description="Polar residues" evidence="5">
    <location>
        <begin position="580"/>
        <end position="594"/>
    </location>
</feature>
<feature type="region of interest" description="Disordered" evidence="5">
    <location>
        <begin position="414"/>
        <end position="667"/>
    </location>
</feature>
<feature type="compositionally biased region" description="Polar residues" evidence="5">
    <location>
        <begin position="539"/>
        <end position="555"/>
    </location>
</feature>
<feature type="region of interest" description="Disordered" evidence="5">
    <location>
        <begin position="13"/>
        <end position="67"/>
    </location>
</feature>
<name>A0A3Q0ISB3_DIACI</name>
<dbReference type="Gene3D" id="3.40.5.120">
    <property type="match status" value="1"/>
</dbReference>
<dbReference type="SUPFAM" id="SSF46942">
    <property type="entry name" value="Elongation factor TFIIS domain 2"/>
    <property type="match status" value="1"/>
</dbReference>
<dbReference type="KEGG" id="dci:103510790"/>
<feature type="compositionally biased region" description="Basic residues" evidence="5">
    <location>
        <begin position="773"/>
        <end position="786"/>
    </location>
</feature>
<evidence type="ECO:0000313" key="7">
    <source>
        <dbReference type="Proteomes" id="UP000079169"/>
    </source>
</evidence>
<feature type="region of interest" description="Disordered" evidence="5">
    <location>
        <begin position="125"/>
        <end position="182"/>
    </location>
</feature>
<dbReference type="GO" id="GO:0005634">
    <property type="term" value="C:nucleus"/>
    <property type="evidence" value="ECO:0007669"/>
    <property type="project" value="UniProtKB-SubCell"/>
</dbReference>
<evidence type="ECO:0000256" key="4">
    <source>
        <dbReference type="ARBA" id="ARBA00023242"/>
    </source>
</evidence>
<evidence type="ECO:0000313" key="8">
    <source>
        <dbReference type="RefSeq" id="XP_026679169.1"/>
    </source>
</evidence>
<dbReference type="InterPro" id="IPR037259">
    <property type="entry name" value="BRK_sf"/>
</dbReference>